<dbReference type="EMBL" id="KV878125">
    <property type="protein sequence ID" value="OJI95849.1"/>
    <property type="molecule type" value="Genomic_DNA"/>
</dbReference>
<evidence type="ECO:0000256" key="6">
    <source>
        <dbReference type="ARBA" id="ARBA00023242"/>
    </source>
</evidence>
<dbReference type="GO" id="GO:0005634">
    <property type="term" value="C:nucleus"/>
    <property type="evidence" value="ECO:0007669"/>
    <property type="project" value="UniProtKB-SubCell"/>
</dbReference>
<feature type="domain" description="Zn(2)-C6 fungal-type" evidence="7">
    <location>
        <begin position="19"/>
        <end position="49"/>
    </location>
</feature>
<dbReference type="GO" id="GO:0003677">
    <property type="term" value="F:DNA binding"/>
    <property type="evidence" value="ECO:0007669"/>
    <property type="project" value="UniProtKB-KW"/>
</dbReference>
<accession>A0A1L9P2T6</accession>
<evidence type="ECO:0000256" key="5">
    <source>
        <dbReference type="ARBA" id="ARBA00023163"/>
    </source>
</evidence>
<evidence type="ECO:0000313" key="9">
    <source>
        <dbReference type="Proteomes" id="UP000184073"/>
    </source>
</evidence>
<dbReference type="InterPro" id="IPR036864">
    <property type="entry name" value="Zn2-C6_fun-type_DNA-bd_sf"/>
</dbReference>
<evidence type="ECO:0000256" key="1">
    <source>
        <dbReference type="ARBA" id="ARBA00004123"/>
    </source>
</evidence>
<organism evidence="8 9">
    <name type="scientific">Aspergillus versicolor CBS 583.65</name>
    <dbReference type="NCBI Taxonomy" id="1036611"/>
    <lineage>
        <taxon>Eukaryota</taxon>
        <taxon>Fungi</taxon>
        <taxon>Dikarya</taxon>
        <taxon>Ascomycota</taxon>
        <taxon>Pezizomycotina</taxon>
        <taxon>Eurotiomycetes</taxon>
        <taxon>Eurotiomycetidae</taxon>
        <taxon>Eurotiales</taxon>
        <taxon>Aspergillaceae</taxon>
        <taxon>Aspergillus</taxon>
        <taxon>Aspergillus subgen. Nidulantes</taxon>
    </lineage>
</organism>
<dbReference type="GO" id="GO:0000981">
    <property type="term" value="F:DNA-binding transcription factor activity, RNA polymerase II-specific"/>
    <property type="evidence" value="ECO:0007669"/>
    <property type="project" value="InterPro"/>
</dbReference>
<keyword evidence="4" id="KW-0238">DNA-binding</keyword>
<dbReference type="PANTHER" id="PTHR46910">
    <property type="entry name" value="TRANSCRIPTION FACTOR PDR1"/>
    <property type="match status" value="1"/>
</dbReference>
<dbReference type="RefSeq" id="XP_040661612.1">
    <property type="nucleotide sequence ID" value="XM_040815396.1"/>
</dbReference>
<dbReference type="SMART" id="SM00066">
    <property type="entry name" value="GAL4"/>
    <property type="match status" value="1"/>
</dbReference>
<dbReference type="InterPro" id="IPR050987">
    <property type="entry name" value="AtrR-like"/>
</dbReference>
<dbReference type="CDD" id="cd00067">
    <property type="entry name" value="GAL4"/>
    <property type="match status" value="1"/>
</dbReference>
<dbReference type="Gene3D" id="4.10.240.10">
    <property type="entry name" value="Zn(2)-C6 fungal-type DNA-binding domain"/>
    <property type="match status" value="1"/>
</dbReference>
<keyword evidence="5" id="KW-0804">Transcription</keyword>
<dbReference type="PANTHER" id="PTHR46910:SF37">
    <property type="entry name" value="ZN(II)2CYS6 TRANSCRIPTION FACTOR (EUROFUNG)"/>
    <property type="match status" value="1"/>
</dbReference>
<gene>
    <name evidence="8" type="ORF">ASPVEDRAFT_57965</name>
</gene>
<sequence length="592" mass="66547">MPERSTLSQRAARAPRRRACDSCSQKKIKCDAGFPQCNWCEHHSLACTYNRIRKAGGSQATVSSPTVTYPDPSITNGLVDQGRPGNPFLNTASYLKGHHVFSDEGQKWVKSQTGERINFDKLFSREVPWLKPLRSVTDSAATLPELPSRAELERYIQVYCSSFQSVIFPVLSRWNIGNTISLAYNPAQSFGSASAKSCIYSFLSLVSLFGFDDSIHGAMDCRSFASAAQSFMTPVIQEMTVDGLQSLIMLVQLQYFLGDLQSAAITLSIATRLLYTLGAHKSPSNTRTSNNSVYDKSDINFHLRDLFWLCYSFDKDICVRTGEPPCMNDTHCNLTLPPDYIQHHNDNLQRYTTPMEVTNHTIPLFPWDIRLSMLKASVYQKLYSEDSLDQSVSELLSNIRSLDESLEQWRLSLPADFRPTLYFSSETPLSVNINTQAVMLRLAYYHCVISIHQASSRRQGSEGELAGPPLQGITSSIGLSITASRSTLSYLQRVLPVVEGECFWVILFYATTAVLTLFCNIISNPEDDDTRHNVELLESVLELIHRIPIRKLTLGEVIHLQYLDGFTTELVGVCARAISRRNRLAIDQQKWV</sequence>
<keyword evidence="9" id="KW-1185">Reference proteome</keyword>
<dbReference type="GO" id="GO:0008270">
    <property type="term" value="F:zinc ion binding"/>
    <property type="evidence" value="ECO:0007669"/>
    <property type="project" value="InterPro"/>
</dbReference>
<protein>
    <recommendedName>
        <fullName evidence="7">Zn(2)-C6 fungal-type domain-containing protein</fullName>
    </recommendedName>
</protein>
<dbReference type="PROSITE" id="PS50048">
    <property type="entry name" value="ZN2_CY6_FUNGAL_2"/>
    <property type="match status" value="1"/>
</dbReference>
<dbReference type="Pfam" id="PF00172">
    <property type="entry name" value="Zn_clus"/>
    <property type="match status" value="1"/>
</dbReference>
<dbReference type="InterPro" id="IPR007219">
    <property type="entry name" value="XnlR_reg_dom"/>
</dbReference>
<dbReference type="VEuPathDB" id="FungiDB:ASPVEDRAFT_57965"/>
<keyword evidence="2" id="KW-0479">Metal-binding</keyword>
<evidence type="ECO:0000256" key="3">
    <source>
        <dbReference type="ARBA" id="ARBA00023015"/>
    </source>
</evidence>
<dbReference type="Pfam" id="PF04082">
    <property type="entry name" value="Fungal_trans"/>
    <property type="match status" value="1"/>
</dbReference>
<evidence type="ECO:0000256" key="2">
    <source>
        <dbReference type="ARBA" id="ARBA00022723"/>
    </source>
</evidence>
<dbReference type="SMART" id="SM00906">
    <property type="entry name" value="Fungal_trans"/>
    <property type="match status" value="1"/>
</dbReference>
<dbReference type="OrthoDB" id="4116913at2759"/>
<dbReference type="SUPFAM" id="SSF57701">
    <property type="entry name" value="Zn2/Cys6 DNA-binding domain"/>
    <property type="match status" value="1"/>
</dbReference>
<dbReference type="CDD" id="cd12148">
    <property type="entry name" value="fungal_TF_MHR"/>
    <property type="match status" value="1"/>
</dbReference>
<dbReference type="PROSITE" id="PS00463">
    <property type="entry name" value="ZN2_CY6_FUNGAL_1"/>
    <property type="match status" value="1"/>
</dbReference>
<name>A0A1L9P2T6_ASPVE</name>
<dbReference type="GO" id="GO:0006351">
    <property type="term" value="P:DNA-templated transcription"/>
    <property type="evidence" value="ECO:0007669"/>
    <property type="project" value="InterPro"/>
</dbReference>
<dbReference type="STRING" id="1036611.A0A1L9P2T6"/>
<dbReference type="InterPro" id="IPR001138">
    <property type="entry name" value="Zn2Cys6_DnaBD"/>
</dbReference>
<comment type="subcellular location">
    <subcellularLocation>
        <location evidence="1">Nucleus</location>
    </subcellularLocation>
</comment>
<dbReference type="GeneID" id="63730907"/>
<keyword evidence="3" id="KW-0805">Transcription regulation</keyword>
<reference evidence="9" key="1">
    <citation type="journal article" date="2017" name="Genome Biol.">
        <title>Comparative genomics reveals high biological diversity and specific adaptations in the industrially and medically important fungal genus Aspergillus.</title>
        <authorList>
            <person name="de Vries R.P."/>
            <person name="Riley R."/>
            <person name="Wiebenga A."/>
            <person name="Aguilar-Osorio G."/>
            <person name="Amillis S."/>
            <person name="Uchima C.A."/>
            <person name="Anderluh G."/>
            <person name="Asadollahi M."/>
            <person name="Askin M."/>
            <person name="Barry K."/>
            <person name="Battaglia E."/>
            <person name="Bayram O."/>
            <person name="Benocci T."/>
            <person name="Braus-Stromeyer S.A."/>
            <person name="Caldana C."/>
            <person name="Canovas D."/>
            <person name="Cerqueira G.C."/>
            <person name="Chen F."/>
            <person name="Chen W."/>
            <person name="Choi C."/>
            <person name="Clum A."/>
            <person name="Dos Santos R.A."/>
            <person name="Damasio A.R."/>
            <person name="Diallinas G."/>
            <person name="Emri T."/>
            <person name="Fekete E."/>
            <person name="Flipphi M."/>
            <person name="Freyberg S."/>
            <person name="Gallo A."/>
            <person name="Gournas C."/>
            <person name="Habgood R."/>
            <person name="Hainaut M."/>
            <person name="Harispe M.L."/>
            <person name="Henrissat B."/>
            <person name="Hilden K.S."/>
            <person name="Hope R."/>
            <person name="Hossain A."/>
            <person name="Karabika E."/>
            <person name="Karaffa L."/>
            <person name="Karanyi Z."/>
            <person name="Krasevec N."/>
            <person name="Kuo A."/>
            <person name="Kusch H."/>
            <person name="LaButti K."/>
            <person name="Lagendijk E.L."/>
            <person name="Lapidus A."/>
            <person name="Levasseur A."/>
            <person name="Lindquist E."/>
            <person name="Lipzen A."/>
            <person name="Logrieco A.F."/>
            <person name="MacCabe A."/>
            <person name="Maekelae M.R."/>
            <person name="Malavazi I."/>
            <person name="Melin P."/>
            <person name="Meyer V."/>
            <person name="Mielnichuk N."/>
            <person name="Miskei M."/>
            <person name="Molnar A.P."/>
            <person name="Mule G."/>
            <person name="Ngan C.Y."/>
            <person name="Orejas M."/>
            <person name="Orosz E."/>
            <person name="Ouedraogo J.P."/>
            <person name="Overkamp K.M."/>
            <person name="Park H.-S."/>
            <person name="Perrone G."/>
            <person name="Piumi F."/>
            <person name="Punt P.J."/>
            <person name="Ram A.F."/>
            <person name="Ramon A."/>
            <person name="Rauscher S."/>
            <person name="Record E."/>
            <person name="Riano-Pachon D.M."/>
            <person name="Robert V."/>
            <person name="Roehrig J."/>
            <person name="Ruller R."/>
            <person name="Salamov A."/>
            <person name="Salih N.S."/>
            <person name="Samson R.A."/>
            <person name="Sandor E."/>
            <person name="Sanguinetti M."/>
            <person name="Schuetze T."/>
            <person name="Sepcic K."/>
            <person name="Shelest E."/>
            <person name="Sherlock G."/>
            <person name="Sophianopoulou V."/>
            <person name="Squina F.M."/>
            <person name="Sun H."/>
            <person name="Susca A."/>
            <person name="Todd R.B."/>
            <person name="Tsang A."/>
            <person name="Unkles S.E."/>
            <person name="van de Wiele N."/>
            <person name="van Rossen-Uffink D."/>
            <person name="Oliveira J.V."/>
            <person name="Vesth T.C."/>
            <person name="Visser J."/>
            <person name="Yu J.-H."/>
            <person name="Zhou M."/>
            <person name="Andersen M.R."/>
            <person name="Archer D.B."/>
            <person name="Baker S.E."/>
            <person name="Benoit I."/>
            <person name="Brakhage A.A."/>
            <person name="Braus G.H."/>
            <person name="Fischer R."/>
            <person name="Frisvad J.C."/>
            <person name="Goldman G.H."/>
            <person name="Houbraken J."/>
            <person name="Oakley B."/>
            <person name="Pocsi I."/>
            <person name="Scazzocchio C."/>
            <person name="Seiboth B."/>
            <person name="vanKuyk P.A."/>
            <person name="Wortman J."/>
            <person name="Dyer P.S."/>
            <person name="Grigoriev I.V."/>
        </authorList>
    </citation>
    <scope>NUCLEOTIDE SEQUENCE [LARGE SCALE GENOMIC DNA]</scope>
    <source>
        <strain evidence="9">CBS 583.65</strain>
    </source>
</reference>
<keyword evidence="6" id="KW-0539">Nucleus</keyword>
<evidence type="ECO:0000256" key="4">
    <source>
        <dbReference type="ARBA" id="ARBA00023125"/>
    </source>
</evidence>
<proteinExistence type="predicted"/>
<evidence type="ECO:0000259" key="7">
    <source>
        <dbReference type="PROSITE" id="PS50048"/>
    </source>
</evidence>
<dbReference type="Proteomes" id="UP000184073">
    <property type="component" value="Unassembled WGS sequence"/>
</dbReference>
<evidence type="ECO:0000313" key="8">
    <source>
        <dbReference type="EMBL" id="OJI95849.1"/>
    </source>
</evidence>
<dbReference type="AlphaFoldDB" id="A0A1L9P2T6"/>